<sequence length="95" mass="10874">MLETIQSLAETFSCGLRRRQSTTMLKRPLPPSTLPPWRANFLCFEGHLTPADPIFSAPYKVVTLNRHSDNGCQLEKRENQLESSHNESEVKVFPF</sequence>
<evidence type="ECO:0000313" key="1">
    <source>
        <dbReference type="EMBL" id="GIY31687.1"/>
    </source>
</evidence>
<name>A0AAV4SDX5_CAEEX</name>
<dbReference type="EMBL" id="BPLR01009414">
    <property type="protein sequence ID" value="GIY31687.1"/>
    <property type="molecule type" value="Genomic_DNA"/>
</dbReference>
<gene>
    <name evidence="1" type="ORF">CEXT_219941</name>
</gene>
<comment type="caution">
    <text evidence="1">The sequence shown here is derived from an EMBL/GenBank/DDBJ whole genome shotgun (WGS) entry which is preliminary data.</text>
</comment>
<dbReference type="AlphaFoldDB" id="A0AAV4SDX5"/>
<organism evidence="1 2">
    <name type="scientific">Caerostris extrusa</name>
    <name type="common">Bark spider</name>
    <name type="synonym">Caerostris bankana</name>
    <dbReference type="NCBI Taxonomy" id="172846"/>
    <lineage>
        <taxon>Eukaryota</taxon>
        <taxon>Metazoa</taxon>
        <taxon>Ecdysozoa</taxon>
        <taxon>Arthropoda</taxon>
        <taxon>Chelicerata</taxon>
        <taxon>Arachnida</taxon>
        <taxon>Araneae</taxon>
        <taxon>Araneomorphae</taxon>
        <taxon>Entelegynae</taxon>
        <taxon>Araneoidea</taxon>
        <taxon>Araneidae</taxon>
        <taxon>Caerostris</taxon>
    </lineage>
</organism>
<evidence type="ECO:0000313" key="2">
    <source>
        <dbReference type="Proteomes" id="UP001054945"/>
    </source>
</evidence>
<dbReference type="Proteomes" id="UP001054945">
    <property type="component" value="Unassembled WGS sequence"/>
</dbReference>
<keyword evidence="2" id="KW-1185">Reference proteome</keyword>
<protein>
    <submittedName>
        <fullName evidence="1">Uncharacterized protein</fullName>
    </submittedName>
</protein>
<accession>A0AAV4SDX5</accession>
<proteinExistence type="predicted"/>
<reference evidence="1 2" key="1">
    <citation type="submission" date="2021-06" db="EMBL/GenBank/DDBJ databases">
        <title>Caerostris extrusa draft genome.</title>
        <authorList>
            <person name="Kono N."/>
            <person name="Arakawa K."/>
        </authorList>
    </citation>
    <scope>NUCLEOTIDE SEQUENCE [LARGE SCALE GENOMIC DNA]</scope>
</reference>